<dbReference type="Proteomes" id="UP000247903">
    <property type="component" value="Unassembled WGS sequence"/>
</dbReference>
<feature type="transmembrane region" description="Helical" evidence="1">
    <location>
        <begin position="110"/>
        <end position="131"/>
    </location>
</feature>
<name>A0A2V4BR02_9FLAO</name>
<accession>A0A2V4BR02</accession>
<dbReference type="EMBL" id="QJHK01000005">
    <property type="protein sequence ID" value="PXY41361.1"/>
    <property type="molecule type" value="Genomic_DNA"/>
</dbReference>
<proteinExistence type="predicted"/>
<organism evidence="2 3">
    <name type="scientific">Flavobacterium cheongpyeongense</name>
    <dbReference type="NCBI Taxonomy" id="2212651"/>
    <lineage>
        <taxon>Bacteria</taxon>
        <taxon>Pseudomonadati</taxon>
        <taxon>Bacteroidota</taxon>
        <taxon>Flavobacteriia</taxon>
        <taxon>Flavobacteriales</taxon>
        <taxon>Flavobacteriaceae</taxon>
        <taxon>Flavobacterium</taxon>
    </lineage>
</organism>
<feature type="transmembrane region" description="Helical" evidence="1">
    <location>
        <begin position="188"/>
        <end position="206"/>
    </location>
</feature>
<feature type="transmembrane region" description="Helical" evidence="1">
    <location>
        <begin position="64"/>
        <end position="84"/>
    </location>
</feature>
<protein>
    <submittedName>
        <fullName evidence="2">Uncharacterized protein</fullName>
    </submittedName>
</protein>
<evidence type="ECO:0000256" key="1">
    <source>
        <dbReference type="SAM" id="Phobius"/>
    </source>
</evidence>
<gene>
    <name evidence="2" type="ORF">DMB65_08135</name>
</gene>
<keyword evidence="1" id="KW-1133">Transmembrane helix</keyword>
<keyword evidence="1" id="KW-0472">Membrane</keyword>
<evidence type="ECO:0000313" key="2">
    <source>
        <dbReference type="EMBL" id="PXY41361.1"/>
    </source>
</evidence>
<evidence type="ECO:0000313" key="3">
    <source>
        <dbReference type="Proteomes" id="UP000247903"/>
    </source>
</evidence>
<reference evidence="2 3" key="1">
    <citation type="submission" date="2018-05" db="EMBL/GenBank/DDBJ databases">
        <title>Flavobacterium sp. strain IMCC34759, incomplete genome.</title>
        <authorList>
            <person name="Joung Y."/>
            <person name="Cho J."/>
        </authorList>
    </citation>
    <scope>NUCLEOTIDE SEQUENCE [LARGE SCALE GENOMIC DNA]</scope>
    <source>
        <strain evidence="2 3">IMCC34759</strain>
    </source>
</reference>
<comment type="caution">
    <text evidence="2">The sequence shown here is derived from an EMBL/GenBank/DDBJ whole genome shotgun (WGS) entry which is preliminary data.</text>
</comment>
<dbReference type="AlphaFoldDB" id="A0A2V4BR02"/>
<keyword evidence="1" id="KW-0812">Transmembrane</keyword>
<keyword evidence="3" id="KW-1185">Reference proteome</keyword>
<sequence length="543" mass="62645">MMMLSLVSERAANFIKLYFQGKEIYIPFISKIKGKWQYYLKVRLEILAYKQPTEMAEKEREYRVMIINVLVGIVIASLANASLFELIKQISSNENESIAIKGILFNNDNAWNLIVGAIYMLFFLWSMSLILFSRLPEFESDNKKKNYKTPLIIWFVTTVIIVIVYKIGENMKDPFRTDLDFLSIVRHVMGYIFTGLFLSLGSKFWHDLLDIFFQLKNTQQVLSDKKTYTDYDSADKLISLAETPQYDIAEGLYGIYKDQIKDIEGVVSHGLTTVLDDTTKLYKKIIEVEFTNPEAQEKLQRLKFSGSIVLKLNTFYLKDYLRILKTDYLRALTTTETPPLCYVCNADSTSNMGSFNTLIRNEKYYAVSNLHVFADEKELIDFNSGKINHFTKTAIHFNIQGKVFLSDFEADGLQFGNKNFEGKDQCFAPITKDIYVAHQNFLSQYNLNNFSPSRMVLFGATSKYLEIPRFSDLQPTDCSIKYKGFVKQLNLIKIDCQNDNNVDFGDSGSFVYYKIKTGQTTSIKKGVIVAKSQNFAFMFRYSN</sequence>
<feature type="transmembrane region" description="Helical" evidence="1">
    <location>
        <begin position="151"/>
        <end position="168"/>
    </location>
</feature>